<dbReference type="RefSeq" id="WP_198691508.1">
    <property type="nucleotide sequence ID" value="NZ_CAWPUD010000092.1"/>
</dbReference>
<evidence type="ECO:0000313" key="2">
    <source>
        <dbReference type="Proteomes" id="UP000696184"/>
    </source>
</evidence>
<sequence>MMAMQAVSPAVTPLLLPTADVADNDPSYTVAGVIFDSVCTLDGKGAMSGLIQADGDNPTQLKRCAQKRDLKTRG</sequence>
<keyword evidence="2" id="KW-1185">Reference proteome</keyword>
<dbReference type="Proteomes" id="UP000696184">
    <property type="component" value="Unassembled WGS sequence"/>
</dbReference>
<protein>
    <submittedName>
        <fullName evidence="1">Uncharacterized protein</fullName>
    </submittedName>
</protein>
<proteinExistence type="predicted"/>
<name>A0ABS0UA51_9GAMM</name>
<gene>
    <name evidence="1" type="ORF">H8A87_19340</name>
</gene>
<evidence type="ECO:0000313" key="1">
    <source>
        <dbReference type="EMBL" id="MBI6550767.1"/>
    </source>
</evidence>
<dbReference type="EMBL" id="JACOII010000089">
    <property type="protein sequence ID" value="MBI6550767.1"/>
    <property type="molecule type" value="Genomic_DNA"/>
</dbReference>
<comment type="caution">
    <text evidence="1">The sequence shown here is derived from an EMBL/GenBank/DDBJ whole genome shotgun (WGS) entry which is preliminary data.</text>
</comment>
<reference evidence="1 2" key="1">
    <citation type="submission" date="2020-08" db="EMBL/GenBank/DDBJ databases">
        <title>Description of Xenorhabdus lircayensis sp. nov., the symbiotic bacterium associated with the entomopathogenic nematode Steirnernema unicornum.</title>
        <authorList>
            <person name="Castaneda-Alvarez C."/>
            <person name="Prodan S."/>
            <person name="Zamorano A."/>
            <person name="San-Blas E."/>
            <person name="Aballay E."/>
        </authorList>
    </citation>
    <scope>NUCLEOTIDE SEQUENCE [LARGE SCALE GENOMIC DNA]</scope>
    <source>
        <strain evidence="1 2">VLS</strain>
    </source>
</reference>
<accession>A0ABS0UA51</accession>
<organism evidence="1 2">
    <name type="scientific">Xenorhabdus lircayensis</name>
    <dbReference type="NCBI Taxonomy" id="2763499"/>
    <lineage>
        <taxon>Bacteria</taxon>
        <taxon>Pseudomonadati</taxon>
        <taxon>Pseudomonadota</taxon>
        <taxon>Gammaproteobacteria</taxon>
        <taxon>Enterobacterales</taxon>
        <taxon>Morganellaceae</taxon>
        <taxon>Xenorhabdus</taxon>
    </lineage>
</organism>